<name>A0A6L2MLQ7_TANCI</name>
<feature type="domain" description="Integrase catalytic" evidence="3">
    <location>
        <begin position="732"/>
        <end position="897"/>
    </location>
</feature>
<dbReference type="InterPro" id="IPR012337">
    <property type="entry name" value="RNaseH-like_sf"/>
</dbReference>
<evidence type="ECO:0000256" key="2">
    <source>
        <dbReference type="SAM" id="MobiDB-lite"/>
    </source>
</evidence>
<reference evidence="4" key="1">
    <citation type="journal article" date="2019" name="Sci. Rep.">
        <title>Draft genome of Tanacetum cinerariifolium, the natural source of mosquito coil.</title>
        <authorList>
            <person name="Yamashiro T."/>
            <person name="Shiraishi A."/>
            <person name="Satake H."/>
            <person name="Nakayama K."/>
        </authorList>
    </citation>
    <scope>NUCLEOTIDE SEQUENCE</scope>
</reference>
<dbReference type="InterPro" id="IPR001584">
    <property type="entry name" value="Integrase_cat-core"/>
</dbReference>
<feature type="compositionally biased region" description="Pro residues" evidence="2">
    <location>
        <begin position="1964"/>
        <end position="1979"/>
    </location>
</feature>
<dbReference type="CDD" id="cd09272">
    <property type="entry name" value="RNase_HI_RT_Ty1"/>
    <property type="match status" value="1"/>
</dbReference>
<dbReference type="PANTHER" id="PTHR11439:SF483">
    <property type="entry name" value="PEPTIDE SYNTHASE GLIP-LIKE, PUTATIVE (AFU_ORTHOLOGUE AFUA_3G12920)-RELATED"/>
    <property type="match status" value="1"/>
</dbReference>
<dbReference type="GO" id="GO:0003676">
    <property type="term" value="F:nucleic acid binding"/>
    <property type="evidence" value="ECO:0007669"/>
    <property type="project" value="InterPro"/>
</dbReference>
<sequence length="2271" mass="259968">MTMSRMQLNSKFVSNMLPEWGRFVTVVKLNRGLRDSNYDQLYAYLKQHKTHANENKMMLDRFTQHTMDPLALISNGRQNRGQGTNPYGGGAARYEAVQNRVGNVNPGQARQVKCYNCNGIGNIARNCTQPKRPQNSDYYKDKMLLMQAQENRVALDEEQLLFLAGGQDNAINEDMDEQHVQDLTLNMDNVFQADDCDAFDSNVTRFQWHKLCSWRICHLQILFMMKSDHRMIQTFYLRPKPYYNELNNVAIGYKNPLCLTCAKQVQPALYNGHEIIKDNHVSAIVHNTEDTLEIAKITRRKMNDKMKDQEYLIKMKTKALKEQTTASRPIKALMVYPSNTPTTLVPRVLPMKIQVKIHIFTLIQLFSEFDKTCKKRITPTGLTEGERGFEQTKECYLKEVIPFFKTLKEDFKGIQKALTKEIKEMKDVFEELEAEVAQNVVDRKHDEIERKNLLIANDNLIVECLSKEVFYVATNSELIVARFTEMHVANTIVEAHCLELEAELSTLCDKSYKDSHNELVNQFSNLEVHYLNLQLKYQNLKDNFGNNPPTPAKDTPDFDSVFVIRKMQASLQGKDNVIKQLKKQISHLQDKRSEADHLHQRDKKLAPAFLIRKKQVTFTEQCDTLNSNTYKHVVKLNTQKTNVPVPPSTRVNRCTDASGSQPRSNSKKNRISPDKGVNKMQVEEQPRTNKSHLRTTNRVDSSSRSKSSSKHMTRDRSRLMNFMKKFIETVRFENDHFGATMGYGDYVIGDSVISRKYILVIVDDYSRFTWVRFLRSKDETPEVVIKFLQQMQVGLNKTVRYICIDNGTKFVNKALTEYYERMGIFHQKTIPRTPQQYDVVERWKRILVEDARTMLIFSKALMFLWAEAVANACYTKNRSLIHTRHNKTPYELVHNKKPDLTFFQYLVLFDILQMTAKILENYNQLLMLEYSLVMHQAGKVIESTTKEPDESWKPFMFNLMSSGTPSSTTIDHDAPSLSISSSSSALQSPSLHQDVVAESTLMEDNPVAPVDNNPFINVFSLESSSNASSSEDVTSIESTYVSQTIHHLNCVMIIALKWIYKVKLDEYDDVLKNKARLVVNGYRQEEGIDFEESFAPVAYIDAIHIFIANAASKNITIYQMDVKTAFLNGELKEEVYKFGMDSCDPVDTPMIDRLKLDEDSIGIPIDQTRFRSMVGSLMHFTASRPDLVFAVCMCARYQASPTKKHLEALKRVFWYLRGTINWGLWYPKDTTMALTTYADADHAGCQDTRRSTPGSAQFLGDKLILWMRSQLTDYGFVFNKIPLYCDHRSAIALCGNNVKHSRSKHMDIRHHFIRKQIEKGLIELYFVTTDYQLADIFTKPLPRERFEFLLSRLDTMADVNVNAHADQAPTMAPPTRTDDQILHHIRWVPIGKSNCYLDVERSQSNPIYKIAVDILKHTNFFRAFTASSTIPTIYIQRFWDTVGYDKTITPANNNYAFSSPLTPNALINFVNDLGYQKVVRNLSNVVTNDMFQLWRALTTIINLCLTEKTSGYERPRAPVFQIIWGVINRAHIDHAERIWEESTQSIYTFIEDKKNLAQHTHGKKKATLIVILSIRFTKLIIYYLQSKHKFHPRPDSPLHLPNEDPVLGYLKFIAKGTKREVFEMHIPDKLITADIQGEPYYKEYMEKVAKHQRYLADSEVESDENVPGIDARVQDEGQAGPNPGDAAASQPQSSPVVHAGPNLEHTDLKATDVSIQPHPEQMDEGFTATAYPNVQENLKLTVEEQVILKEPTSSTGTLSSLQHLAKDLSFGDLFFNDKPSEADNEKTTAKTEVESMVSVTIQQDTSVIPPMTTPIINLTLRPDSPNVHRPLQATATETTTTTTTTHPPPPQPQQSTTDSMLMKHIDIPQQVSKAVDEIVTDAVDWAIQAPLWNRFKDLPEADMKKILHQRMWETNSYKAHEDHMMLYEALEKSMNCDHTDELLKDLAEARKKKKKRCDSLKTPPGSPPHQPPPLPPPAGPSRTLGSPGASGSSQVPPLPPPPPSTNQEAWTTTDTRIKPSVSSTPEDLHMDDDMAPDAQVHSSDDEDIRKAHIPKVNLRQDWWKPLEEDRPATSEPAWSILSSDLLVLKDNWASAIASTYSPPPEDSLLAQTGDMALFMDCKGIRPALSISKMKAAYYPNVGLEQMVPGQMWIEEECKHTSECDRKAVRTHMQILSVVRIEVFSMYRYDYMKKIILRRADLNEHIIAKQDFKYLYPSDFKDLYLLNLQGHLNHLPPKDKKILTTAVNLWTRHVVIRQRVKDFQLGIESYQT</sequence>
<gene>
    <name evidence="4" type="ORF">Tci_045223</name>
</gene>
<feature type="region of interest" description="Disordered" evidence="2">
    <location>
        <begin position="641"/>
        <end position="714"/>
    </location>
</feature>
<feature type="region of interest" description="Disordered" evidence="2">
    <location>
        <begin position="964"/>
        <end position="985"/>
    </location>
</feature>
<feature type="region of interest" description="Disordered" evidence="2">
    <location>
        <begin position="1673"/>
        <end position="1702"/>
    </location>
</feature>
<feature type="region of interest" description="Disordered" evidence="2">
    <location>
        <begin position="1953"/>
        <end position="2046"/>
    </location>
</feature>
<evidence type="ECO:0000259" key="3">
    <source>
        <dbReference type="PROSITE" id="PS50994"/>
    </source>
</evidence>
<comment type="caution">
    <text evidence="4">The sequence shown here is derived from an EMBL/GenBank/DDBJ whole genome shotgun (WGS) entry which is preliminary data.</text>
</comment>
<protein>
    <recommendedName>
        <fullName evidence="3">Integrase catalytic domain-containing protein</fullName>
    </recommendedName>
</protein>
<evidence type="ECO:0000256" key="1">
    <source>
        <dbReference type="SAM" id="Coils"/>
    </source>
</evidence>
<keyword evidence="1" id="KW-0175">Coiled coil</keyword>
<dbReference type="SUPFAM" id="SSF53098">
    <property type="entry name" value="Ribonuclease H-like"/>
    <property type="match status" value="1"/>
</dbReference>
<dbReference type="InterPro" id="IPR036397">
    <property type="entry name" value="RNaseH_sf"/>
</dbReference>
<dbReference type="Gene3D" id="3.30.420.10">
    <property type="entry name" value="Ribonuclease H-like superfamily/Ribonuclease H"/>
    <property type="match status" value="1"/>
</dbReference>
<feature type="coiled-coil region" evidence="1">
    <location>
        <begin position="523"/>
        <end position="598"/>
    </location>
</feature>
<feature type="compositionally biased region" description="Polar residues" evidence="2">
    <location>
        <begin position="649"/>
        <end position="664"/>
    </location>
</feature>
<dbReference type="Pfam" id="PF07727">
    <property type="entry name" value="RVT_2"/>
    <property type="match status" value="1"/>
</dbReference>
<organism evidence="4">
    <name type="scientific">Tanacetum cinerariifolium</name>
    <name type="common">Dalmatian daisy</name>
    <name type="synonym">Chrysanthemum cinerariifolium</name>
    <dbReference type="NCBI Taxonomy" id="118510"/>
    <lineage>
        <taxon>Eukaryota</taxon>
        <taxon>Viridiplantae</taxon>
        <taxon>Streptophyta</taxon>
        <taxon>Embryophyta</taxon>
        <taxon>Tracheophyta</taxon>
        <taxon>Spermatophyta</taxon>
        <taxon>Magnoliopsida</taxon>
        <taxon>eudicotyledons</taxon>
        <taxon>Gunneridae</taxon>
        <taxon>Pentapetalae</taxon>
        <taxon>asterids</taxon>
        <taxon>campanulids</taxon>
        <taxon>Asterales</taxon>
        <taxon>Asteraceae</taxon>
        <taxon>Asteroideae</taxon>
        <taxon>Anthemideae</taxon>
        <taxon>Anthemidinae</taxon>
        <taxon>Tanacetum</taxon>
    </lineage>
</organism>
<feature type="compositionally biased region" description="Polar residues" evidence="2">
    <location>
        <begin position="2005"/>
        <end position="2025"/>
    </location>
</feature>
<dbReference type="InterPro" id="IPR013103">
    <property type="entry name" value="RVT_2"/>
</dbReference>
<evidence type="ECO:0000313" key="4">
    <source>
        <dbReference type="EMBL" id="GEU73245.1"/>
    </source>
</evidence>
<dbReference type="PANTHER" id="PTHR11439">
    <property type="entry name" value="GAG-POL-RELATED RETROTRANSPOSON"/>
    <property type="match status" value="1"/>
</dbReference>
<dbReference type="EMBL" id="BKCJ010006650">
    <property type="protein sequence ID" value="GEU73245.1"/>
    <property type="molecule type" value="Genomic_DNA"/>
</dbReference>
<dbReference type="PROSITE" id="PS50994">
    <property type="entry name" value="INTEGRASE"/>
    <property type="match status" value="1"/>
</dbReference>
<accession>A0A6L2MLQ7</accession>
<proteinExistence type="predicted"/>
<feature type="region of interest" description="Disordered" evidence="2">
    <location>
        <begin position="1837"/>
        <end position="1857"/>
    </location>
</feature>
<feature type="compositionally biased region" description="Low complexity" evidence="2">
    <location>
        <begin position="976"/>
        <end position="985"/>
    </location>
</feature>
<dbReference type="GO" id="GO:0015074">
    <property type="term" value="P:DNA integration"/>
    <property type="evidence" value="ECO:0007669"/>
    <property type="project" value="InterPro"/>
</dbReference>
<dbReference type="Pfam" id="PF00665">
    <property type="entry name" value="rve"/>
    <property type="match status" value="1"/>
</dbReference>
<feature type="compositionally biased region" description="Basic and acidic residues" evidence="2">
    <location>
        <begin position="671"/>
        <end position="687"/>
    </location>
</feature>